<dbReference type="Pfam" id="PF01171">
    <property type="entry name" value="ATP_bind_3"/>
    <property type="match status" value="1"/>
</dbReference>
<dbReference type="InterPro" id="IPR011063">
    <property type="entry name" value="TilS/TtcA_N"/>
</dbReference>
<dbReference type="Gene3D" id="1.20.59.20">
    <property type="match status" value="1"/>
</dbReference>
<dbReference type="CDD" id="cd01992">
    <property type="entry name" value="TilS_N"/>
    <property type="match status" value="1"/>
</dbReference>
<dbReference type="Gene3D" id="3.40.50.620">
    <property type="entry name" value="HUPs"/>
    <property type="match status" value="1"/>
</dbReference>
<dbReference type="NCBIfam" id="TIGR02433">
    <property type="entry name" value="lysidine_TilS_C"/>
    <property type="match status" value="1"/>
</dbReference>
<dbReference type="PANTHER" id="PTHR43033">
    <property type="entry name" value="TRNA(ILE)-LYSIDINE SYNTHASE-RELATED"/>
    <property type="match status" value="1"/>
</dbReference>
<dbReference type="OrthoDB" id="9807403at2"/>
<comment type="similarity">
    <text evidence="8">Belongs to the tRNA(Ile)-lysidine synthase family.</text>
</comment>
<keyword evidence="6 8" id="KW-0067">ATP-binding</keyword>
<dbReference type="InterPro" id="IPR012094">
    <property type="entry name" value="tRNA_Ile_lys_synt"/>
</dbReference>
<dbReference type="SUPFAM" id="SSF52402">
    <property type="entry name" value="Adenine nucleotide alpha hydrolases-like"/>
    <property type="match status" value="1"/>
</dbReference>
<evidence type="ECO:0000256" key="4">
    <source>
        <dbReference type="ARBA" id="ARBA00022694"/>
    </source>
</evidence>
<dbReference type="NCBIfam" id="TIGR02432">
    <property type="entry name" value="lysidine_TilS_N"/>
    <property type="match status" value="1"/>
</dbReference>
<dbReference type="RefSeq" id="WP_109318793.1">
    <property type="nucleotide sequence ID" value="NZ_QFWT01000002.1"/>
</dbReference>
<dbReference type="InterPro" id="IPR015262">
    <property type="entry name" value="tRNA_Ile_lys_synt_subst-bd"/>
</dbReference>
<dbReference type="AlphaFoldDB" id="A0A2U3BCF5"/>
<keyword evidence="4 8" id="KW-0819">tRNA processing</keyword>
<dbReference type="InterPro" id="IPR012796">
    <property type="entry name" value="Lysidine-tRNA-synth_C"/>
</dbReference>
<dbReference type="PANTHER" id="PTHR43033:SF1">
    <property type="entry name" value="TRNA(ILE)-LYSIDINE SYNTHASE-RELATED"/>
    <property type="match status" value="1"/>
</dbReference>
<name>A0A2U3BCF5_9VIBR</name>
<dbReference type="SUPFAM" id="SSF56037">
    <property type="entry name" value="PheT/TilS domain"/>
    <property type="match status" value="1"/>
</dbReference>
<dbReference type="Pfam" id="PF09179">
    <property type="entry name" value="TilS"/>
    <property type="match status" value="1"/>
</dbReference>
<dbReference type="SUPFAM" id="SSF82829">
    <property type="entry name" value="MesJ substrate recognition domain-like"/>
    <property type="match status" value="1"/>
</dbReference>
<dbReference type="GO" id="GO:0005737">
    <property type="term" value="C:cytoplasm"/>
    <property type="evidence" value="ECO:0007669"/>
    <property type="project" value="UniProtKB-SubCell"/>
</dbReference>
<evidence type="ECO:0000256" key="2">
    <source>
        <dbReference type="ARBA" id="ARBA00022490"/>
    </source>
</evidence>
<evidence type="ECO:0000313" key="10">
    <source>
        <dbReference type="EMBL" id="PWI34457.1"/>
    </source>
</evidence>
<accession>A0A2U3BCF5</accession>
<evidence type="ECO:0000313" key="11">
    <source>
        <dbReference type="Proteomes" id="UP000245362"/>
    </source>
</evidence>
<evidence type="ECO:0000256" key="6">
    <source>
        <dbReference type="ARBA" id="ARBA00022840"/>
    </source>
</evidence>
<feature type="binding site" evidence="8">
    <location>
        <begin position="25"/>
        <end position="30"/>
    </location>
    <ligand>
        <name>ATP</name>
        <dbReference type="ChEBI" id="CHEBI:30616"/>
    </ligand>
</feature>
<comment type="function">
    <text evidence="8">Ligates lysine onto the cytidine present at position 34 of the AUA codon-specific tRNA(Ile) that contains the anticodon CAU, in an ATP-dependent manner. Cytidine is converted to lysidine, thus changing the amino acid specificity of the tRNA from methionine to isoleucine.</text>
</comment>
<dbReference type="Pfam" id="PF11734">
    <property type="entry name" value="TilS_C"/>
    <property type="match status" value="1"/>
</dbReference>
<comment type="catalytic activity">
    <reaction evidence="7 8">
        <text>cytidine(34) in tRNA(Ile2) + L-lysine + ATP = lysidine(34) in tRNA(Ile2) + AMP + diphosphate + H(+)</text>
        <dbReference type="Rhea" id="RHEA:43744"/>
        <dbReference type="Rhea" id="RHEA-COMP:10625"/>
        <dbReference type="Rhea" id="RHEA-COMP:10670"/>
        <dbReference type="ChEBI" id="CHEBI:15378"/>
        <dbReference type="ChEBI" id="CHEBI:30616"/>
        <dbReference type="ChEBI" id="CHEBI:32551"/>
        <dbReference type="ChEBI" id="CHEBI:33019"/>
        <dbReference type="ChEBI" id="CHEBI:82748"/>
        <dbReference type="ChEBI" id="CHEBI:83665"/>
        <dbReference type="ChEBI" id="CHEBI:456215"/>
        <dbReference type="EC" id="6.3.4.19"/>
    </reaction>
</comment>
<reference evidence="10 11" key="1">
    <citation type="submission" date="2018-05" db="EMBL/GenBank/DDBJ databases">
        <title>Vibrio limimaris sp. nov., isolated from marine sediment.</title>
        <authorList>
            <person name="Li C.-M."/>
        </authorList>
    </citation>
    <scope>NUCLEOTIDE SEQUENCE [LARGE SCALE GENOMIC DNA]</scope>
    <source>
        <strain evidence="10 11">E4404</strain>
    </source>
</reference>
<keyword evidence="5 8" id="KW-0547">Nucleotide-binding</keyword>
<proteinExistence type="inferred from homology"/>
<evidence type="ECO:0000256" key="8">
    <source>
        <dbReference type="HAMAP-Rule" id="MF_01161"/>
    </source>
</evidence>
<evidence type="ECO:0000256" key="1">
    <source>
        <dbReference type="ARBA" id="ARBA00004496"/>
    </source>
</evidence>
<dbReference type="InterPro" id="IPR012795">
    <property type="entry name" value="tRNA_Ile_lys_synt_N"/>
</dbReference>
<dbReference type="EC" id="6.3.4.19" evidence="8"/>
<dbReference type="GO" id="GO:0032267">
    <property type="term" value="F:tRNA(Ile)-lysidine synthase activity"/>
    <property type="evidence" value="ECO:0007669"/>
    <property type="project" value="UniProtKB-EC"/>
</dbReference>
<protein>
    <recommendedName>
        <fullName evidence="8">tRNA(Ile)-lysidine synthase</fullName>
        <ecNumber evidence="8">6.3.4.19</ecNumber>
    </recommendedName>
    <alternativeName>
        <fullName evidence="8">tRNA(Ile)-2-lysyl-cytidine synthase</fullName>
    </alternativeName>
    <alternativeName>
        <fullName evidence="8">tRNA(Ile)-lysidine synthetase</fullName>
    </alternativeName>
</protein>
<dbReference type="SMART" id="SM00977">
    <property type="entry name" value="TilS_C"/>
    <property type="match status" value="1"/>
</dbReference>
<feature type="domain" description="Lysidine-tRNA(Ile) synthetase C-terminal" evidence="9">
    <location>
        <begin position="366"/>
        <end position="435"/>
    </location>
</feature>
<evidence type="ECO:0000256" key="5">
    <source>
        <dbReference type="ARBA" id="ARBA00022741"/>
    </source>
</evidence>
<dbReference type="EMBL" id="QFWT01000002">
    <property type="protein sequence ID" value="PWI34457.1"/>
    <property type="molecule type" value="Genomic_DNA"/>
</dbReference>
<dbReference type="GO" id="GO:0005524">
    <property type="term" value="F:ATP binding"/>
    <property type="evidence" value="ECO:0007669"/>
    <property type="project" value="UniProtKB-UniRule"/>
</dbReference>
<keyword evidence="2 8" id="KW-0963">Cytoplasm</keyword>
<comment type="caution">
    <text evidence="10">The sequence shown here is derived from an EMBL/GenBank/DDBJ whole genome shotgun (WGS) entry which is preliminary data.</text>
</comment>
<sequence length="441" mass="50205">MLYPHFSSILKRYHSSGCKIVLALSGGVDSRVLLHLLSLFKQDNPQTECLAVHVHHGLSSNADFWAEQCHQWCSDSGLSSVVERVCLNLGSRISIEQEARQQRYLALKKHIQEGDLLLTGQHLSDQTETFLLALKRGSGPKGLSSMPEAASFGKGMLLRPLLSVSREKVVDYAEQHSLSWVEDESNTDTRYDRNFLRQYIVPQLTERWPDIERSVSRSAQLCADQEALLNELLAERLAKMIGADGGISVVSLHSESALARNQLIRMWLDTYSVLMPGRKQLSLIWNEVVCAQPDANPRLTLSQGEIRRYQNRLYWVDKQQDITDWRTEFTLNTPVDLPDRLGSIMLTDRVSENGFKLRAARPEERVWVSFNPEGIVAHPEERAHSRKLKKLFQEYGVPPWLRRRLPLIMYNDCLAGVAGLFVDRDFSGNAVEVVWDRQTQG</sequence>
<dbReference type="Proteomes" id="UP000245362">
    <property type="component" value="Unassembled WGS sequence"/>
</dbReference>
<comment type="subcellular location">
    <subcellularLocation>
        <location evidence="1 8">Cytoplasm</location>
    </subcellularLocation>
</comment>
<organism evidence="10 11">
    <name type="scientific">Vibrio albus</name>
    <dbReference type="NCBI Taxonomy" id="2200953"/>
    <lineage>
        <taxon>Bacteria</taxon>
        <taxon>Pseudomonadati</taxon>
        <taxon>Pseudomonadota</taxon>
        <taxon>Gammaproteobacteria</taxon>
        <taxon>Vibrionales</taxon>
        <taxon>Vibrionaceae</taxon>
        <taxon>Vibrio</taxon>
    </lineage>
</organism>
<evidence type="ECO:0000256" key="7">
    <source>
        <dbReference type="ARBA" id="ARBA00048539"/>
    </source>
</evidence>
<dbReference type="HAMAP" id="MF_01161">
    <property type="entry name" value="tRNA_Ile_lys_synt"/>
    <property type="match status" value="1"/>
</dbReference>
<evidence type="ECO:0000256" key="3">
    <source>
        <dbReference type="ARBA" id="ARBA00022598"/>
    </source>
</evidence>
<gene>
    <name evidence="8 10" type="primary">tilS</name>
    <name evidence="10" type="ORF">DI392_04925</name>
</gene>
<keyword evidence="11" id="KW-1185">Reference proteome</keyword>
<dbReference type="GO" id="GO:0006400">
    <property type="term" value="P:tRNA modification"/>
    <property type="evidence" value="ECO:0007669"/>
    <property type="project" value="UniProtKB-UniRule"/>
</dbReference>
<keyword evidence="3 8" id="KW-0436">Ligase</keyword>
<dbReference type="InterPro" id="IPR014729">
    <property type="entry name" value="Rossmann-like_a/b/a_fold"/>
</dbReference>
<evidence type="ECO:0000259" key="9">
    <source>
        <dbReference type="SMART" id="SM00977"/>
    </source>
</evidence>
<comment type="domain">
    <text evidence="8">The N-terminal region contains the highly conserved SGGXDS motif, predicted to be a P-loop motif involved in ATP binding.</text>
</comment>